<sequence length="25" mass="2922">MTETNASPEDLWIKVRPSNCWNCQV</sequence>
<name>A0A0E9UM42_ANGAN</name>
<reference evidence="1" key="1">
    <citation type="submission" date="2014-11" db="EMBL/GenBank/DDBJ databases">
        <authorList>
            <person name="Amaro Gonzalez C."/>
        </authorList>
    </citation>
    <scope>NUCLEOTIDE SEQUENCE</scope>
</reference>
<reference evidence="1" key="2">
    <citation type="journal article" date="2015" name="Fish Shellfish Immunol.">
        <title>Early steps in the European eel (Anguilla anguilla)-Vibrio vulnificus interaction in the gills: Role of the RtxA13 toxin.</title>
        <authorList>
            <person name="Callol A."/>
            <person name="Pajuelo D."/>
            <person name="Ebbesson L."/>
            <person name="Teles M."/>
            <person name="MacKenzie S."/>
            <person name="Amaro C."/>
        </authorList>
    </citation>
    <scope>NUCLEOTIDE SEQUENCE</scope>
</reference>
<dbReference type="EMBL" id="GBXM01042534">
    <property type="protein sequence ID" value="JAH66043.1"/>
    <property type="molecule type" value="Transcribed_RNA"/>
</dbReference>
<organism evidence="1">
    <name type="scientific">Anguilla anguilla</name>
    <name type="common">European freshwater eel</name>
    <name type="synonym">Muraena anguilla</name>
    <dbReference type="NCBI Taxonomy" id="7936"/>
    <lineage>
        <taxon>Eukaryota</taxon>
        <taxon>Metazoa</taxon>
        <taxon>Chordata</taxon>
        <taxon>Craniata</taxon>
        <taxon>Vertebrata</taxon>
        <taxon>Euteleostomi</taxon>
        <taxon>Actinopterygii</taxon>
        <taxon>Neopterygii</taxon>
        <taxon>Teleostei</taxon>
        <taxon>Anguilliformes</taxon>
        <taxon>Anguillidae</taxon>
        <taxon>Anguilla</taxon>
    </lineage>
</organism>
<dbReference type="AlphaFoldDB" id="A0A0E9UM42"/>
<evidence type="ECO:0000313" key="1">
    <source>
        <dbReference type="EMBL" id="JAH66043.1"/>
    </source>
</evidence>
<accession>A0A0E9UM42</accession>
<protein>
    <submittedName>
        <fullName evidence="1">Uncharacterized protein</fullName>
    </submittedName>
</protein>
<proteinExistence type="predicted"/>
<dbReference type="EMBL" id="GBXM01050796">
    <property type="protein sequence ID" value="JAH57781.1"/>
    <property type="molecule type" value="Transcribed_RNA"/>
</dbReference>